<dbReference type="Proteomes" id="UP000654075">
    <property type="component" value="Unassembled WGS sequence"/>
</dbReference>
<feature type="domain" description="PROP1-like PPR" evidence="4">
    <location>
        <begin position="87"/>
        <end position="259"/>
    </location>
</feature>
<evidence type="ECO:0000259" key="4">
    <source>
        <dbReference type="Pfam" id="PF17177"/>
    </source>
</evidence>
<feature type="domain" description="Pseudouridine synthase RsuA/RluA-like" evidence="3">
    <location>
        <begin position="585"/>
        <end position="757"/>
    </location>
</feature>
<dbReference type="Pfam" id="PF00849">
    <property type="entry name" value="PseudoU_synth_2"/>
    <property type="match status" value="1"/>
</dbReference>
<dbReference type="CDD" id="cd02869">
    <property type="entry name" value="PseudoU_synth_RluA_like"/>
    <property type="match status" value="1"/>
</dbReference>
<dbReference type="PANTHER" id="PTHR47936">
    <property type="entry name" value="PPR_LONG DOMAIN-CONTAINING PROTEIN"/>
    <property type="match status" value="1"/>
</dbReference>
<dbReference type="Gene3D" id="1.25.40.10">
    <property type="entry name" value="Tetratricopeptide repeat domain"/>
    <property type="match status" value="2"/>
</dbReference>
<keyword evidence="1" id="KW-0677">Repeat</keyword>
<name>A0A813HQC5_POLGL</name>
<dbReference type="InterPro" id="IPR006145">
    <property type="entry name" value="PsdUridine_synth_RsuA/RluA"/>
</dbReference>
<keyword evidence="6" id="KW-1185">Reference proteome</keyword>
<dbReference type="GO" id="GO:0009982">
    <property type="term" value="F:pseudouridine synthase activity"/>
    <property type="evidence" value="ECO:0007669"/>
    <property type="project" value="InterPro"/>
</dbReference>
<dbReference type="Pfam" id="PF17177">
    <property type="entry name" value="PPR_long"/>
    <property type="match status" value="1"/>
</dbReference>
<dbReference type="NCBIfam" id="TIGR00756">
    <property type="entry name" value="PPR"/>
    <property type="match status" value="1"/>
</dbReference>
<dbReference type="PANTHER" id="PTHR47936:SF1">
    <property type="entry name" value="PENTATRICOPEPTIDE REPEAT-CONTAINING PROTEIN GUN1, CHLOROPLASTIC"/>
    <property type="match status" value="1"/>
</dbReference>
<feature type="repeat" description="PPR" evidence="2">
    <location>
        <begin position="189"/>
        <end position="223"/>
    </location>
</feature>
<evidence type="ECO:0000256" key="1">
    <source>
        <dbReference type="ARBA" id="ARBA00022737"/>
    </source>
</evidence>
<evidence type="ECO:0000313" key="5">
    <source>
        <dbReference type="EMBL" id="CAE8639712.1"/>
    </source>
</evidence>
<dbReference type="AlphaFoldDB" id="A0A813HQC5"/>
<comment type="caution">
    <text evidence="5">The sequence shown here is derived from an EMBL/GenBank/DDBJ whole genome shotgun (WGS) entry which is preliminary data.</text>
</comment>
<feature type="repeat" description="PPR" evidence="2">
    <location>
        <begin position="154"/>
        <end position="188"/>
    </location>
</feature>
<evidence type="ECO:0000313" key="6">
    <source>
        <dbReference type="Proteomes" id="UP000654075"/>
    </source>
</evidence>
<reference evidence="5" key="1">
    <citation type="submission" date="2021-02" db="EMBL/GenBank/DDBJ databases">
        <authorList>
            <person name="Dougan E. K."/>
            <person name="Rhodes N."/>
            <person name="Thang M."/>
            <person name="Chan C."/>
        </authorList>
    </citation>
    <scope>NUCLEOTIDE SEQUENCE</scope>
</reference>
<dbReference type="InterPro" id="IPR033443">
    <property type="entry name" value="PROP1-like_PPR_dom"/>
</dbReference>
<dbReference type="SUPFAM" id="SSF55120">
    <property type="entry name" value="Pseudouridine synthase"/>
    <property type="match status" value="1"/>
</dbReference>
<sequence length="987" mass="106940">MFPAQVALPSIGGSDRSVTKFLSGLARSQQWQHAAGVLQSLGQQGVRANVFHYGACIHACEKANVWMSALGLFRAMFLAKTEASIVNFNSAISACEKVGRWPAALDLLQQASVSGVKRDTISYNSAISACEKAGRWLVAVDLLLGMTLVRVARNHITYNAAISACEKSRQGEFALYLLKSMTEVGLEADTISYNAAISASEKAGHWSTALDLLEAMSGADVELSTVSLSASISACAKAGHWKNALALLRHVSHARLQPSGITFCAAISACERVLDWKGSLELLTEMGTSGLNARIAGYSMAAGVCDKTQQWQLSLWLLQEGGLSHFSTDGDSLSAPKGDGALLTACNPEEPGQMANWPDGALSALSEYARASDLSQLSWRLAKLGGPIAARAARLVSSVAAPQISSFRPAELSCLVWSFATLAVADPVLLRVAALEAKTRLGTGELELQGLANLAWAFASLDALEPGLLKAVKDELVVRAEAFHPKAGDSRRTLVALAEAVLAVLWACHFAEAEAERTGFPQDAYNAARQALQRVGYALGQVAQAAVPSSTDSTIKEVNPLRAGVARTASSYEEPHIALELADRLVIMKPAGWQVDTKPEDEDMEDHADGQPRHKLSRFVQSVLPHEQYPILRDVGHQYGFLHRIDVPCSGLVLVAKTHEAFYDLQLQLATGMLERDYVVLCHGFISPRRQEIQARVRWWTDGRDGASTVKPDGRPARTRLKVLGRMPSPRSGEAMSLLALRISTGRRHQIRLHLAHVGHPTVCDSKYASKGTSLADLTWCPRLFLHRYRLAFHTEELPGDASSSVGPSQPGASSYSEVIEQLPSDLASAEQITGRIWMMFCDNWILPPQGPTRPQGHPRLGMTTALFDRLNKSLASFQLSLVHVQLLVYFNELMVTLPPQGQACRCRSRVSGDPAGTRRGLFRSSETGAEIRRRLGACSVLSLPKAYPSLSHILLLFRSLTSHKVKSCGKLSTVGKGRFEEEEGSR</sequence>
<dbReference type="InterPro" id="IPR002885">
    <property type="entry name" value="PPR_rpt"/>
</dbReference>
<dbReference type="OrthoDB" id="428753at2759"/>
<dbReference type="EMBL" id="CAJNNV010032348">
    <property type="protein sequence ID" value="CAE8639712.1"/>
    <property type="molecule type" value="Genomic_DNA"/>
</dbReference>
<proteinExistence type="predicted"/>
<dbReference type="Gene3D" id="3.30.2350.10">
    <property type="entry name" value="Pseudouridine synthase"/>
    <property type="match status" value="1"/>
</dbReference>
<dbReference type="InterPro" id="IPR020103">
    <property type="entry name" value="PsdUridine_synth_cat_dom_sf"/>
</dbReference>
<organism evidence="5 6">
    <name type="scientific">Polarella glacialis</name>
    <name type="common">Dinoflagellate</name>
    <dbReference type="NCBI Taxonomy" id="89957"/>
    <lineage>
        <taxon>Eukaryota</taxon>
        <taxon>Sar</taxon>
        <taxon>Alveolata</taxon>
        <taxon>Dinophyceae</taxon>
        <taxon>Suessiales</taxon>
        <taxon>Suessiaceae</taxon>
        <taxon>Polarella</taxon>
    </lineage>
</organism>
<evidence type="ECO:0000259" key="3">
    <source>
        <dbReference type="Pfam" id="PF00849"/>
    </source>
</evidence>
<accession>A0A813HQC5</accession>
<evidence type="ECO:0000256" key="2">
    <source>
        <dbReference type="PROSITE-ProRule" id="PRU00708"/>
    </source>
</evidence>
<dbReference type="GO" id="GO:0003723">
    <property type="term" value="F:RNA binding"/>
    <property type="evidence" value="ECO:0007669"/>
    <property type="project" value="InterPro"/>
</dbReference>
<dbReference type="GO" id="GO:0001522">
    <property type="term" value="P:pseudouridine synthesis"/>
    <property type="evidence" value="ECO:0007669"/>
    <property type="project" value="InterPro"/>
</dbReference>
<evidence type="ECO:0008006" key="7">
    <source>
        <dbReference type="Google" id="ProtNLM"/>
    </source>
</evidence>
<dbReference type="InterPro" id="IPR011990">
    <property type="entry name" value="TPR-like_helical_dom_sf"/>
</dbReference>
<dbReference type="PROSITE" id="PS51375">
    <property type="entry name" value="PPR"/>
    <property type="match status" value="2"/>
</dbReference>
<protein>
    <recommendedName>
        <fullName evidence="7">Pseudouridine synthase RsuA/RluA-like domain-containing protein</fullName>
    </recommendedName>
</protein>
<gene>
    <name evidence="5" type="ORF">PGLA1383_LOCUS54723</name>
</gene>